<keyword evidence="4" id="KW-1185">Reference proteome</keyword>
<proteinExistence type="predicted"/>
<dbReference type="SMART" id="SM00471">
    <property type="entry name" value="HDc"/>
    <property type="match status" value="1"/>
</dbReference>
<dbReference type="Proteomes" id="UP000189857">
    <property type="component" value="Unassembled WGS sequence"/>
</dbReference>
<dbReference type="InterPro" id="IPR052020">
    <property type="entry name" value="Cyclic_di-GMP/3'3'-cGAMP_PDE"/>
</dbReference>
<evidence type="ECO:0000259" key="2">
    <source>
        <dbReference type="PROSITE" id="PS51832"/>
    </source>
</evidence>
<dbReference type="CDD" id="cd00077">
    <property type="entry name" value="HDc"/>
    <property type="match status" value="1"/>
</dbReference>
<feature type="transmembrane region" description="Helical" evidence="1">
    <location>
        <begin position="79"/>
        <end position="98"/>
    </location>
</feature>
<dbReference type="PROSITE" id="PS51832">
    <property type="entry name" value="HD_GYP"/>
    <property type="match status" value="1"/>
</dbReference>
<dbReference type="PANTHER" id="PTHR45228:SF4">
    <property type="entry name" value="LIPOPROTEIN"/>
    <property type="match status" value="1"/>
</dbReference>
<protein>
    <submittedName>
        <fullName evidence="3">HD domain-containing protein</fullName>
    </submittedName>
</protein>
<dbReference type="RefSeq" id="WP_078786873.1">
    <property type="nucleotide sequence ID" value="NZ_FMTO01000004.1"/>
</dbReference>
<feature type="transmembrane region" description="Helical" evidence="1">
    <location>
        <begin position="156"/>
        <end position="178"/>
    </location>
</feature>
<keyword evidence="1" id="KW-0812">Transmembrane</keyword>
<dbReference type="Gene3D" id="1.10.3210.10">
    <property type="entry name" value="Hypothetical protein af1432"/>
    <property type="match status" value="1"/>
</dbReference>
<dbReference type="Pfam" id="PF13487">
    <property type="entry name" value="HD_5"/>
    <property type="match status" value="1"/>
</dbReference>
<evidence type="ECO:0000313" key="3">
    <source>
        <dbReference type="EMBL" id="SJZ60453.1"/>
    </source>
</evidence>
<accession>A0A1T4M0E4</accession>
<dbReference type="EMBL" id="FUXA01000006">
    <property type="protein sequence ID" value="SJZ60453.1"/>
    <property type="molecule type" value="Genomic_DNA"/>
</dbReference>
<dbReference type="InterPro" id="IPR037522">
    <property type="entry name" value="HD_GYP_dom"/>
</dbReference>
<dbReference type="PANTHER" id="PTHR45228">
    <property type="entry name" value="CYCLIC DI-GMP PHOSPHODIESTERASE TM_0186-RELATED"/>
    <property type="match status" value="1"/>
</dbReference>
<feature type="transmembrane region" description="Helical" evidence="1">
    <location>
        <begin position="118"/>
        <end position="136"/>
    </location>
</feature>
<feature type="domain" description="HD-GYP" evidence="2">
    <location>
        <begin position="195"/>
        <end position="391"/>
    </location>
</feature>
<organism evidence="3 4">
    <name type="scientific">Eubacterium ruminantium</name>
    <dbReference type="NCBI Taxonomy" id="42322"/>
    <lineage>
        <taxon>Bacteria</taxon>
        <taxon>Bacillati</taxon>
        <taxon>Bacillota</taxon>
        <taxon>Clostridia</taxon>
        <taxon>Eubacteriales</taxon>
        <taxon>Eubacteriaceae</taxon>
        <taxon>Eubacterium</taxon>
    </lineage>
</organism>
<evidence type="ECO:0000313" key="4">
    <source>
        <dbReference type="Proteomes" id="UP000189857"/>
    </source>
</evidence>
<dbReference type="SUPFAM" id="SSF109604">
    <property type="entry name" value="HD-domain/PDEase-like"/>
    <property type="match status" value="1"/>
</dbReference>
<keyword evidence="1" id="KW-1133">Transmembrane helix</keyword>
<name>A0A1T4M0E4_9FIRM</name>
<evidence type="ECO:0000256" key="1">
    <source>
        <dbReference type="SAM" id="Phobius"/>
    </source>
</evidence>
<dbReference type="AlphaFoldDB" id="A0A1T4M0E4"/>
<feature type="transmembrane region" description="Helical" evidence="1">
    <location>
        <begin position="45"/>
        <end position="67"/>
    </location>
</feature>
<feature type="transmembrane region" description="Helical" evidence="1">
    <location>
        <begin position="21"/>
        <end position="39"/>
    </location>
</feature>
<dbReference type="InterPro" id="IPR003607">
    <property type="entry name" value="HD/PDEase_dom"/>
</dbReference>
<keyword evidence="1" id="KW-0472">Membrane</keyword>
<reference evidence="3 4" key="1">
    <citation type="submission" date="2017-02" db="EMBL/GenBank/DDBJ databases">
        <authorList>
            <person name="Peterson S.W."/>
        </authorList>
    </citation>
    <scope>NUCLEOTIDE SEQUENCE [LARGE SCALE GENOMIC DNA]</scope>
    <source>
        <strain evidence="3 4">ATCC 17233</strain>
    </source>
</reference>
<dbReference type="OrthoDB" id="9804747at2"/>
<gene>
    <name evidence="3" type="ORF">SAMN02745110_01034</name>
</gene>
<sequence length="395" mass="45757">MDKVREKQKIIAEVNRVSARCMRIIMYFLLVFFSFMLILNKYDALFLGILTAACLFISLIPILIVNILKFDKSILTKHIIIICTVIITGIYITELTYYAFPMMLFPILIASLYYNRTFILYTSLLETAMVVIAEFIQVNYKTIVSIEGKKDYIEVLMNFTIPSILIILFMSFIAYFIVDRNALMIDRNIETALITVENEKGLCFAFSEISENKSKLTGEHIKRVAEYTKILGRASGFDEEYVDKLATAAMMHDIGKLFISDDILDKPDRLTDEEYQIMKNHVLYGEALLQKCPGEVMHLAMIIAKEHHERWDGRGYLGMKGEEIAYISRIVAVCDVFDALTAERMYKKGWSLEDTYNEIITNSGKQFDPKVVKLFIQNFDKFKEIREKIPDMKIY</sequence>